<evidence type="ECO:0000313" key="9">
    <source>
        <dbReference type="EMBL" id="THE12784.1"/>
    </source>
</evidence>
<feature type="domain" description="RNA polymerase sigma factor 70 region 4 type 2" evidence="8">
    <location>
        <begin position="104"/>
        <end position="156"/>
    </location>
</feature>
<dbReference type="InterPro" id="IPR013249">
    <property type="entry name" value="RNA_pol_sigma70_r4_t2"/>
</dbReference>
<organism evidence="9 10">
    <name type="scientific">Bacillus timonensis</name>
    <dbReference type="NCBI Taxonomy" id="1033734"/>
    <lineage>
        <taxon>Bacteria</taxon>
        <taxon>Bacillati</taxon>
        <taxon>Bacillota</taxon>
        <taxon>Bacilli</taxon>
        <taxon>Bacillales</taxon>
        <taxon>Bacillaceae</taxon>
        <taxon>Bacillus</taxon>
    </lineage>
</organism>
<evidence type="ECO:0000256" key="5">
    <source>
        <dbReference type="ARBA" id="ARBA00023163"/>
    </source>
</evidence>
<evidence type="ECO:0000259" key="7">
    <source>
        <dbReference type="Pfam" id="PF04542"/>
    </source>
</evidence>
<keyword evidence="4 6" id="KW-0238">DNA-binding</keyword>
<dbReference type="GO" id="GO:0003677">
    <property type="term" value="F:DNA binding"/>
    <property type="evidence" value="ECO:0007669"/>
    <property type="project" value="UniProtKB-KW"/>
</dbReference>
<dbReference type="NCBIfam" id="TIGR02937">
    <property type="entry name" value="sigma70-ECF"/>
    <property type="match status" value="1"/>
</dbReference>
<dbReference type="OrthoDB" id="2470848at2"/>
<dbReference type="SUPFAM" id="SSF88659">
    <property type="entry name" value="Sigma3 and sigma4 domains of RNA polymerase sigma factors"/>
    <property type="match status" value="1"/>
</dbReference>
<dbReference type="GO" id="GO:0006352">
    <property type="term" value="P:DNA-templated transcription initiation"/>
    <property type="evidence" value="ECO:0007669"/>
    <property type="project" value="InterPro"/>
</dbReference>
<feature type="domain" description="RNA polymerase sigma-70 region 2" evidence="7">
    <location>
        <begin position="8"/>
        <end position="74"/>
    </location>
</feature>
<dbReference type="CDD" id="cd06171">
    <property type="entry name" value="Sigma70_r4"/>
    <property type="match status" value="1"/>
</dbReference>
<dbReference type="Pfam" id="PF04542">
    <property type="entry name" value="Sigma70_r2"/>
    <property type="match status" value="1"/>
</dbReference>
<dbReference type="Proteomes" id="UP000306477">
    <property type="component" value="Unassembled WGS sequence"/>
</dbReference>
<evidence type="ECO:0000313" key="10">
    <source>
        <dbReference type="Proteomes" id="UP000306477"/>
    </source>
</evidence>
<proteinExistence type="inferred from homology"/>
<dbReference type="RefSeq" id="WP_136379532.1">
    <property type="nucleotide sequence ID" value="NZ_SLUB01000014.1"/>
</dbReference>
<keyword evidence="10" id="KW-1185">Reference proteome</keyword>
<dbReference type="PANTHER" id="PTHR43133:SF60">
    <property type="entry name" value="RNA POLYMERASE SIGMA FACTOR SIGV"/>
    <property type="match status" value="1"/>
</dbReference>
<dbReference type="PANTHER" id="PTHR43133">
    <property type="entry name" value="RNA POLYMERASE ECF-TYPE SIGMA FACTO"/>
    <property type="match status" value="1"/>
</dbReference>
<dbReference type="AlphaFoldDB" id="A0A4S3PTJ2"/>
<gene>
    <name evidence="9" type="ORF">E1I69_09940</name>
</gene>
<evidence type="ECO:0000256" key="3">
    <source>
        <dbReference type="ARBA" id="ARBA00023082"/>
    </source>
</evidence>
<keyword evidence="5 6" id="KW-0804">Transcription</keyword>
<dbReference type="SUPFAM" id="SSF88946">
    <property type="entry name" value="Sigma2 domain of RNA polymerase sigma factors"/>
    <property type="match status" value="1"/>
</dbReference>
<evidence type="ECO:0000259" key="8">
    <source>
        <dbReference type="Pfam" id="PF08281"/>
    </source>
</evidence>
<dbReference type="InterPro" id="IPR013325">
    <property type="entry name" value="RNA_pol_sigma_r2"/>
</dbReference>
<protein>
    <recommendedName>
        <fullName evidence="6">RNA polymerase sigma factor</fullName>
    </recommendedName>
</protein>
<evidence type="ECO:0000256" key="2">
    <source>
        <dbReference type="ARBA" id="ARBA00023015"/>
    </source>
</evidence>
<keyword evidence="2 6" id="KW-0805">Transcription regulation</keyword>
<evidence type="ECO:0000256" key="4">
    <source>
        <dbReference type="ARBA" id="ARBA00023125"/>
    </source>
</evidence>
<dbReference type="GO" id="GO:0006950">
    <property type="term" value="P:response to stress"/>
    <property type="evidence" value="ECO:0007669"/>
    <property type="project" value="UniProtKB-ARBA"/>
</dbReference>
<dbReference type="STRING" id="1033734.GCA_000285535_03197"/>
<name>A0A4S3PTJ2_9BACI</name>
<comment type="similarity">
    <text evidence="1 6">Belongs to the sigma-70 factor family. ECF subfamily.</text>
</comment>
<dbReference type="InterPro" id="IPR000838">
    <property type="entry name" value="RNA_pol_sigma70_ECF_CS"/>
</dbReference>
<evidence type="ECO:0000256" key="1">
    <source>
        <dbReference type="ARBA" id="ARBA00010641"/>
    </source>
</evidence>
<dbReference type="Gene3D" id="1.10.1740.10">
    <property type="match status" value="1"/>
</dbReference>
<dbReference type="PROSITE" id="PS01063">
    <property type="entry name" value="SIGMA70_ECF"/>
    <property type="match status" value="1"/>
</dbReference>
<reference evidence="9 10" key="1">
    <citation type="journal article" date="2019" name="Indoor Air">
        <title>Impacts of indoor surface finishes on bacterial viability.</title>
        <authorList>
            <person name="Hu J."/>
            <person name="Maamar S.B."/>
            <person name="Glawe A.J."/>
            <person name="Gottel N."/>
            <person name="Gilbert J.A."/>
            <person name="Hartmann E.M."/>
        </authorList>
    </citation>
    <scope>NUCLEOTIDE SEQUENCE [LARGE SCALE GENOMIC DNA]</scope>
    <source>
        <strain evidence="9 10">AF060A6</strain>
    </source>
</reference>
<dbReference type="GO" id="GO:0016987">
    <property type="term" value="F:sigma factor activity"/>
    <property type="evidence" value="ECO:0007669"/>
    <property type="project" value="UniProtKB-KW"/>
</dbReference>
<dbReference type="Pfam" id="PF08281">
    <property type="entry name" value="Sigma70_r4_2"/>
    <property type="match status" value="1"/>
</dbReference>
<evidence type="ECO:0000256" key="6">
    <source>
        <dbReference type="RuleBase" id="RU000716"/>
    </source>
</evidence>
<dbReference type="Gene3D" id="1.10.10.10">
    <property type="entry name" value="Winged helix-like DNA-binding domain superfamily/Winged helix DNA-binding domain"/>
    <property type="match status" value="1"/>
</dbReference>
<accession>A0A4S3PTJ2</accession>
<dbReference type="InterPro" id="IPR039425">
    <property type="entry name" value="RNA_pol_sigma-70-like"/>
</dbReference>
<dbReference type="InterPro" id="IPR007627">
    <property type="entry name" value="RNA_pol_sigma70_r2"/>
</dbReference>
<dbReference type="InterPro" id="IPR014284">
    <property type="entry name" value="RNA_pol_sigma-70_dom"/>
</dbReference>
<dbReference type="InterPro" id="IPR013324">
    <property type="entry name" value="RNA_pol_sigma_r3/r4-like"/>
</dbReference>
<comment type="caution">
    <text evidence="9">The sequence shown here is derived from an EMBL/GenBank/DDBJ whole genome shotgun (WGS) entry which is preliminary data.</text>
</comment>
<dbReference type="InterPro" id="IPR036388">
    <property type="entry name" value="WH-like_DNA-bd_sf"/>
</dbReference>
<keyword evidence="3 6" id="KW-0731">Sigma factor</keyword>
<sequence length="174" mass="20869">MSFDIEKIYDMYYRDVYHFALFYTNNRQEAEDITQETFIKVMKNIGSLQSPERMKTWIFSIAKHTAIDLKRKQKFIQFLPDWIYEKESGEATPEKKAIQKNEWEELQEALIQLKPTYRSMIILRGLKELSIKETAEIMGCSERKVRVDYHRAIQQMKKHVQVHEEGWGLNEQSK</sequence>
<dbReference type="EMBL" id="SLUB01000014">
    <property type="protein sequence ID" value="THE12784.1"/>
    <property type="molecule type" value="Genomic_DNA"/>
</dbReference>